<dbReference type="AlphaFoldDB" id="A0A091B973"/>
<dbReference type="OrthoDB" id="665647at2"/>
<sequence>MVQATPPSSTVTFTSESGDHLTIRVSGWLYPDLDTAREANALTGEISLRAGAFRGRFHAHLRTWDFAELRDQLRRLLRTPRSEAVFQTHQQAIELVMRGDGRGAFTIAGKATDDIAWGNRLLFEFFIDTARLERTLAELDAVMRRYPARLEPAVPVRTH</sequence>
<evidence type="ECO:0000313" key="2">
    <source>
        <dbReference type="Proteomes" id="UP000029391"/>
    </source>
</evidence>
<dbReference type="EMBL" id="AWXU01000040">
    <property type="protein sequence ID" value="KFN49213.1"/>
    <property type="molecule type" value="Genomic_DNA"/>
</dbReference>
<evidence type="ECO:0000313" key="1">
    <source>
        <dbReference type="EMBL" id="KFN49213.1"/>
    </source>
</evidence>
<dbReference type="Pfam" id="PF24716">
    <property type="entry name" value="WapI"/>
    <property type="match status" value="1"/>
</dbReference>
<dbReference type="RefSeq" id="WP_026817398.1">
    <property type="nucleotide sequence ID" value="NZ_AUFF01000008.1"/>
</dbReference>
<gene>
    <name evidence="1" type="ORF">P873_12215</name>
</gene>
<protein>
    <submittedName>
        <fullName evidence="1">Uncharacterized protein</fullName>
    </submittedName>
</protein>
<organism evidence="1 2">
    <name type="scientific">Arenimonas composti TR7-09 = DSM 18010</name>
    <dbReference type="NCBI Taxonomy" id="1121013"/>
    <lineage>
        <taxon>Bacteria</taxon>
        <taxon>Pseudomonadati</taxon>
        <taxon>Pseudomonadota</taxon>
        <taxon>Gammaproteobacteria</taxon>
        <taxon>Lysobacterales</taxon>
        <taxon>Lysobacteraceae</taxon>
        <taxon>Arenimonas</taxon>
    </lineage>
</organism>
<proteinExistence type="predicted"/>
<comment type="caution">
    <text evidence="1">The sequence shown here is derived from an EMBL/GenBank/DDBJ whole genome shotgun (WGS) entry which is preliminary data.</text>
</comment>
<keyword evidence="2" id="KW-1185">Reference proteome</keyword>
<accession>A0A091B973</accession>
<dbReference type="Proteomes" id="UP000029391">
    <property type="component" value="Unassembled WGS sequence"/>
</dbReference>
<dbReference type="STRING" id="1121013.GCA_000426365_02464"/>
<dbReference type="InterPro" id="IPR056510">
    <property type="entry name" value="WapI"/>
</dbReference>
<reference evidence="1 2" key="1">
    <citation type="submission" date="2013-09" db="EMBL/GenBank/DDBJ databases">
        <title>Genome sequencing of Arenimonas composti.</title>
        <authorList>
            <person name="Chen F."/>
            <person name="Wang G."/>
        </authorList>
    </citation>
    <scope>NUCLEOTIDE SEQUENCE [LARGE SCALE GENOMIC DNA]</scope>
    <source>
        <strain evidence="1 2">TR7-09</strain>
    </source>
</reference>
<name>A0A091B973_9GAMM</name>